<sequence length="219" mass="24378">MKPIQASFRCSVAIVDHQSEVRQRISDMLADDKAYYLAWTAPDLVTARIMVKQPFDLLLLNPKLPDGRGTSLLPLVRGLYPQALVLAFATADDTDTVLDAIESGVDGYVLQSSESIVVTHAMDRVRQGESPVSPSVVGHLCARLRRREPDDEIQLTRRQRDVLQAFARGATYRAAAESLQMTPNTLSHHVKNLYRRLGVRSRGEAVAVAMQRRLIKLSC</sequence>
<keyword evidence="2" id="KW-0238">DNA-binding</keyword>
<keyword evidence="3" id="KW-0804">Transcription</keyword>
<comment type="caution">
    <text evidence="4">Lacks conserved residue(s) required for the propagation of feature annotation.</text>
</comment>
<dbReference type="Proteomes" id="UP000241074">
    <property type="component" value="Chromosome"/>
</dbReference>
<name>A0A2P1PT20_9GAMM</name>
<dbReference type="InterPro" id="IPR001789">
    <property type="entry name" value="Sig_transdc_resp-reg_receiver"/>
</dbReference>
<reference evidence="7 8" key="1">
    <citation type="submission" date="2018-03" db="EMBL/GenBank/DDBJ databases">
        <title>Ahniella affigens gen. nov., sp. nov., a gammaproteobacterium isolated from sandy soil near a stream.</title>
        <authorList>
            <person name="Ko Y."/>
            <person name="Kim J.-H."/>
        </authorList>
    </citation>
    <scope>NUCLEOTIDE SEQUENCE [LARGE SCALE GENOMIC DNA]</scope>
    <source>
        <strain evidence="7 8">D13</strain>
    </source>
</reference>
<dbReference type="InterPro" id="IPR000792">
    <property type="entry name" value="Tscrpt_reg_LuxR_C"/>
</dbReference>
<evidence type="ECO:0000259" key="5">
    <source>
        <dbReference type="PROSITE" id="PS50043"/>
    </source>
</evidence>
<evidence type="ECO:0000256" key="1">
    <source>
        <dbReference type="ARBA" id="ARBA00023015"/>
    </source>
</evidence>
<dbReference type="KEGG" id="xba:C7S18_12630"/>
<dbReference type="InterPro" id="IPR011006">
    <property type="entry name" value="CheY-like_superfamily"/>
</dbReference>
<evidence type="ECO:0000256" key="3">
    <source>
        <dbReference type="ARBA" id="ARBA00023163"/>
    </source>
</evidence>
<dbReference type="CDD" id="cd00156">
    <property type="entry name" value="REC"/>
    <property type="match status" value="1"/>
</dbReference>
<feature type="domain" description="HTH luxR-type" evidence="5">
    <location>
        <begin position="148"/>
        <end position="213"/>
    </location>
</feature>
<dbReference type="AlphaFoldDB" id="A0A2P1PT20"/>
<dbReference type="Gene3D" id="3.40.50.2300">
    <property type="match status" value="1"/>
</dbReference>
<dbReference type="GO" id="GO:0003677">
    <property type="term" value="F:DNA binding"/>
    <property type="evidence" value="ECO:0007669"/>
    <property type="project" value="UniProtKB-KW"/>
</dbReference>
<dbReference type="PROSITE" id="PS50043">
    <property type="entry name" value="HTH_LUXR_2"/>
    <property type="match status" value="1"/>
</dbReference>
<dbReference type="EMBL" id="CP027860">
    <property type="protein sequence ID" value="AVP97995.1"/>
    <property type="molecule type" value="Genomic_DNA"/>
</dbReference>
<evidence type="ECO:0000259" key="6">
    <source>
        <dbReference type="PROSITE" id="PS50110"/>
    </source>
</evidence>
<dbReference type="GO" id="GO:0000160">
    <property type="term" value="P:phosphorelay signal transduction system"/>
    <property type="evidence" value="ECO:0007669"/>
    <property type="project" value="InterPro"/>
</dbReference>
<evidence type="ECO:0000313" key="7">
    <source>
        <dbReference type="EMBL" id="AVP97995.1"/>
    </source>
</evidence>
<reference evidence="7 8" key="2">
    <citation type="submission" date="2018-03" db="EMBL/GenBank/DDBJ databases">
        <authorList>
            <person name="Keele B.F."/>
        </authorList>
    </citation>
    <scope>NUCLEOTIDE SEQUENCE [LARGE SCALE GENOMIC DNA]</scope>
    <source>
        <strain evidence="7 8">D13</strain>
    </source>
</reference>
<dbReference type="SMART" id="SM00448">
    <property type="entry name" value="REC"/>
    <property type="match status" value="1"/>
</dbReference>
<evidence type="ECO:0000313" key="8">
    <source>
        <dbReference type="Proteomes" id="UP000241074"/>
    </source>
</evidence>
<dbReference type="Pfam" id="PF00196">
    <property type="entry name" value="GerE"/>
    <property type="match status" value="1"/>
</dbReference>
<dbReference type="SUPFAM" id="SSF46894">
    <property type="entry name" value="C-terminal effector domain of the bipartite response regulators"/>
    <property type="match status" value="1"/>
</dbReference>
<dbReference type="PRINTS" id="PR00038">
    <property type="entry name" value="HTHLUXR"/>
</dbReference>
<organism evidence="7 8">
    <name type="scientific">Ahniella affigens</name>
    <dbReference type="NCBI Taxonomy" id="2021234"/>
    <lineage>
        <taxon>Bacteria</taxon>
        <taxon>Pseudomonadati</taxon>
        <taxon>Pseudomonadota</taxon>
        <taxon>Gammaproteobacteria</taxon>
        <taxon>Lysobacterales</taxon>
        <taxon>Rhodanobacteraceae</taxon>
        <taxon>Ahniella</taxon>
    </lineage>
</organism>
<evidence type="ECO:0000256" key="2">
    <source>
        <dbReference type="ARBA" id="ARBA00023125"/>
    </source>
</evidence>
<dbReference type="PROSITE" id="PS50110">
    <property type="entry name" value="RESPONSE_REGULATORY"/>
    <property type="match status" value="1"/>
</dbReference>
<dbReference type="InterPro" id="IPR039420">
    <property type="entry name" value="WalR-like"/>
</dbReference>
<dbReference type="SUPFAM" id="SSF52172">
    <property type="entry name" value="CheY-like"/>
    <property type="match status" value="1"/>
</dbReference>
<keyword evidence="8" id="KW-1185">Reference proteome</keyword>
<dbReference type="Pfam" id="PF00072">
    <property type="entry name" value="Response_reg"/>
    <property type="match status" value="1"/>
</dbReference>
<proteinExistence type="predicted"/>
<accession>A0A2P1PT20</accession>
<dbReference type="GO" id="GO:0006355">
    <property type="term" value="P:regulation of DNA-templated transcription"/>
    <property type="evidence" value="ECO:0007669"/>
    <property type="project" value="InterPro"/>
</dbReference>
<dbReference type="SMART" id="SM00421">
    <property type="entry name" value="HTH_LUXR"/>
    <property type="match status" value="1"/>
</dbReference>
<evidence type="ECO:0000256" key="4">
    <source>
        <dbReference type="PROSITE-ProRule" id="PRU00169"/>
    </source>
</evidence>
<gene>
    <name evidence="7" type="ORF">C7S18_12630</name>
</gene>
<keyword evidence="1" id="KW-0805">Transcription regulation</keyword>
<feature type="domain" description="Response regulatory" evidence="6">
    <location>
        <begin position="11"/>
        <end position="126"/>
    </location>
</feature>
<protein>
    <recommendedName>
        <fullName evidence="9">DNA-binding response regulator</fullName>
    </recommendedName>
</protein>
<evidence type="ECO:0008006" key="9">
    <source>
        <dbReference type="Google" id="ProtNLM"/>
    </source>
</evidence>
<dbReference type="InterPro" id="IPR016032">
    <property type="entry name" value="Sig_transdc_resp-reg_C-effctor"/>
</dbReference>
<dbReference type="OrthoDB" id="9796655at2"/>
<dbReference type="PANTHER" id="PTHR43214:SF41">
    <property type="entry name" value="NITRATE_NITRITE RESPONSE REGULATOR PROTEIN NARP"/>
    <property type="match status" value="1"/>
</dbReference>
<dbReference type="PANTHER" id="PTHR43214">
    <property type="entry name" value="TWO-COMPONENT RESPONSE REGULATOR"/>
    <property type="match status" value="1"/>
</dbReference>
<dbReference type="CDD" id="cd06170">
    <property type="entry name" value="LuxR_C_like"/>
    <property type="match status" value="1"/>
</dbReference>